<dbReference type="Gene3D" id="3.30.1660.10">
    <property type="entry name" value="Flavin-binding protein dodecin"/>
    <property type="match status" value="1"/>
</dbReference>
<dbReference type="InterPro" id="IPR036694">
    <property type="entry name" value="Dodecin-like_sf"/>
</dbReference>
<evidence type="ECO:0008006" key="5">
    <source>
        <dbReference type="Google" id="ProtNLM"/>
    </source>
</evidence>
<sequence>MSHHTYKKIEVTGTSPVSIEEAVETAITHASRTVRGLSWFELTETRGLIEEGKVSEWQVTIKIGFNLDQ</sequence>
<evidence type="ECO:0000313" key="4">
    <source>
        <dbReference type="Proteomes" id="UP000317238"/>
    </source>
</evidence>
<proteinExistence type="predicted"/>
<reference evidence="3 4" key="1">
    <citation type="submission" date="2019-02" db="EMBL/GenBank/DDBJ databases">
        <title>Deep-cultivation of Planctomycetes and their phenomic and genomic characterization uncovers novel biology.</title>
        <authorList>
            <person name="Wiegand S."/>
            <person name="Jogler M."/>
            <person name="Boedeker C."/>
            <person name="Pinto D."/>
            <person name="Vollmers J."/>
            <person name="Rivas-Marin E."/>
            <person name="Kohn T."/>
            <person name="Peeters S.H."/>
            <person name="Heuer A."/>
            <person name="Rast P."/>
            <person name="Oberbeckmann S."/>
            <person name="Bunk B."/>
            <person name="Jeske O."/>
            <person name="Meyerdierks A."/>
            <person name="Storesund J.E."/>
            <person name="Kallscheuer N."/>
            <person name="Luecker S."/>
            <person name="Lage O.M."/>
            <person name="Pohl T."/>
            <person name="Merkel B.J."/>
            <person name="Hornburger P."/>
            <person name="Mueller R.-W."/>
            <person name="Bruemmer F."/>
            <person name="Labrenz M."/>
            <person name="Spormann A.M."/>
            <person name="Op Den Camp H."/>
            <person name="Overmann J."/>
            <person name="Amann R."/>
            <person name="Jetten M.S.M."/>
            <person name="Mascher T."/>
            <person name="Medema M.H."/>
            <person name="Devos D.P."/>
            <person name="Kaster A.-K."/>
            <person name="Ovreas L."/>
            <person name="Rohde M."/>
            <person name="Galperin M.Y."/>
            <person name="Jogler C."/>
        </authorList>
    </citation>
    <scope>NUCLEOTIDE SEQUENCE [LARGE SCALE GENOMIC DNA]</scope>
    <source>
        <strain evidence="1 4">Pan14r</strain>
        <strain evidence="2 3">V7</strain>
    </source>
</reference>
<accession>A0A5C6FPU7</accession>
<name>A0A5C5YBT8_9PLAN</name>
<dbReference type="EMBL" id="SJPZ01000002">
    <property type="protein sequence ID" value="TWU63314.1"/>
    <property type="molecule type" value="Genomic_DNA"/>
</dbReference>
<dbReference type="InterPro" id="IPR009923">
    <property type="entry name" value="Dodecin"/>
</dbReference>
<dbReference type="PANTHER" id="PTHR39324:SF1">
    <property type="entry name" value="CALCIUM DODECIN"/>
    <property type="match status" value="1"/>
</dbReference>
<dbReference type="SUPFAM" id="SSF89807">
    <property type="entry name" value="Dodecin-like"/>
    <property type="match status" value="1"/>
</dbReference>
<evidence type="ECO:0000313" key="2">
    <source>
        <dbReference type="EMBL" id="TWU63314.1"/>
    </source>
</evidence>
<dbReference type="AlphaFoldDB" id="A0A5C5YBT8"/>
<dbReference type="EMBL" id="SJPL01000001">
    <property type="protein sequence ID" value="TWT72449.1"/>
    <property type="molecule type" value="Genomic_DNA"/>
</dbReference>
<evidence type="ECO:0000313" key="3">
    <source>
        <dbReference type="Proteomes" id="UP000316476"/>
    </source>
</evidence>
<keyword evidence="4" id="KW-1185">Reference proteome</keyword>
<evidence type="ECO:0000313" key="1">
    <source>
        <dbReference type="EMBL" id="TWT72449.1"/>
    </source>
</evidence>
<dbReference type="InterPro" id="IPR025543">
    <property type="entry name" value="Dodecin-like"/>
</dbReference>
<dbReference type="PANTHER" id="PTHR39324">
    <property type="entry name" value="CALCIUM DODECIN"/>
    <property type="match status" value="1"/>
</dbReference>
<accession>A0A5C5YBT8</accession>
<gene>
    <name evidence="1" type="ORF">Pan14r_47690</name>
    <name evidence="2" type="ORF">V7x_50540</name>
</gene>
<dbReference type="Proteomes" id="UP000317238">
    <property type="component" value="Unassembled WGS sequence"/>
</dbReference>
<comment type="caution">
    <text evidence="1">The sequence shown here is derived from an EMBL/GenBank/DDBJ whole genome shotgun (WGS) entry which is preliminary data.</text>
</comment>
<dbReference type="Proteomes" id="UP000316476">
    <property type="component" value="Unassembled WGS sequence"/>
</dbReference>
<protein>
    <recommendedName>
        <fullName evidence="5">Dodecin</fullName>
    </recommendedName>
</protein>
<dbReference type="InterPro" id="IPR050049">
    <property type="entry name" value="Dodecin_bact"/>
</dbReference>
<dbReference type="Pfam" id="PF07311">
    <property type="entry name" value="Dodecin"/>
    <property type="match status" value="1"/>
</dbReference>
<dbReference type="OrthoDB" id="1707990at2"/>
<dbReference type="NCBIfam" id="NF043052">
    <property type="entry name" value="DodecBact"/>
    <property type="match status" value="1"/>
</dbReference>
<organism evidence="1 4">
    <name type="scientific">Crateriforma conspicua</name>
    <dbReference type="NCBI Taxonomy" id="2527996"/>
    <lineage>
        <taxon>Bacteria</taxon>
        <taxon>Pseudomonadati</taxon>
        <taxon>Planctomycetota</taxon>
        <taxon>Planctomycetia</taxon>
        <taxon>Planctomycetales</taxon>
        <taxon>Planctomycetaceae</taxon>
        <taxon>Crateriforma</taxon>
    </lineage>
</organism>
<dbReference type="RefSeq" id="WP_145293177.1">
    <property type="nucleotide sequence ID" value="NZ_CP036319.1"/>
</dbReference>